<proteinExistence type="predicted"/>
<protein>
    <submittedName>
        <fullName evidence="1">Uncharacterized protein</fullName>
    </submittedName>
</protein>
<comment type="caution">
    <text evidence="1">The sequence shown here is derived from an EMBL/GenBank/DDBJ whole genome shotgun (WGS) entry which is preliminary data.</text>
</comment>
<sequence>MRVITEYDLAMPEGWHPLPVTPADQQWASVLAQQIIGGAETIEEAPELLARQLLEVKAAVDATQVTGTRTAVLVTDPTTPFLDAMFTIVLGRGTSPEKYDAQLERVVDEVDTAQVMGRQTIEGEVPGGKVRGAQFLIGHLPADEFTAGAHLEERVHLGVFPEDTSDMVDVTIIAANAGLFTDLPATAVGMLQNLTVRTEGAA</sequence>
<reference evidence="1" key="2">
    <citation type="submission" date="2020-09" db="EMBL/GenBank/DDBJ databases">
        <authorList>
            <person name="Sun Q."/>
            <person name="Ohkuma M."/>
        </authorList>
    </citation>
    <scope>NUCLEOTIDE SEQUENCE</scope>
    <source>
        <strain evidence="1">JCM 3051</strain>
    </source>
</reference>
<keyword evidence="2" id="KW-1185">Reference proteome</keyword>
<accession>A0A8H9L4Q5</accession>
<dbReference type="Proteomes" id="UP000655589">
    <property type="component" value="Unassembled WGS sequence"/>
</dbReference>
<name>A0A8H9L4Q5_9MICO</name>
<evidence type="ECO:0000313" key="1">
    <source>
        <dbReference type="EMBL" id="GGM33741.1"/>
    </source>
</evidence>
<evidence type="ECO:0000313" key="2">
    <source>
        <dbReference type="Proteomes" id="UP000655589"/>
    </source>
</evidence>
<dbReference type="EMBL" id="BMPT01000013">
    <property type="protein sequence ID" value="GGM33741.1"/>
    <property type="molecule type" value="Genomic_DNA"/>
</dbReference>
<dbReference type="RefSeq" id="WP_171103740.1">
    <property type="nucleotide sequence ID" value="NZ_BMPT01000013.1"/>
</dbReference>
<gene>
    <name evidence="1" type="ORF">GCM10010102_31640</name>
</gene>
<reference evidence="1" key="1">
    <citation type="journal article" date="2014" name="Int. J. Syst. Evol. Microbiol.">
        <title>Complete genome sequence of Corynebacterium casei LMG S-19264T (=DSM 44701T), isolated from a smear-ripened cheese.</title>
        <authorList>
            <consortium name="US DOE Joint Genome Institute (JGI-PGF)"/>
            <person name="Walter F."/>
            <person name="Albersmeier A."/>
            <person name="Kalinowski J."/>
            <person name="Ruckert C."/>
        </authorList>
    </citation>
    <scope>NUCLEOTIDE SEQUENCE</scope>
    <source>
        <strain evidence="1">JCM 3051</strain>
    </source>
</reference>
<organism evidence="1 2">
    <name type="scientific">Promicromonospora citrea</name>
    <dbReference type="NCBI Taxonomy" id="43677"/>
    <lineage>
        <taxon>Bacteria</taxon>
        <taxon>Bacillati</taxon>
        <taxon>Actinomycetota</taxon>
        <taxon>Actinomycetes</taxon>
        <taxon>Micrococcales</taxon>
        <taxon>Promicromonosporaceae</taxon>
        <taxon>Promicromonospora</taxon>
    </lineage>
</organism>
<dbReference type="AlphaFoldDB" id="A0A8H9L4Q5"/>